<proteinExistence type="predicted"/>
<dbReference type="InterPro" id="IPR006175">
    <property type="entry name" value="YjgF/YER057c/UK114"/>
</dbReference>
<gene>
    <name evidence="1" type="ORF">FRZ67_22050</name>
</gene>
<dbReference type="AlphaFoldDB" id="A0A5B8VFT4"/>
<organism evidence="1 2">
    <name type="scientific">Panacibacter ginsenosidivorans</name>
    <dbReference type="NCBI Taxonomy" id="1813871"/>
    <lineage>
        <taxon>Bacteria</taxon>
        <taxon>Pseudomonadati</taxon>
        <taxon>Bacteroidota</taxon>
        <taxon>Chitinophagia</taxon>
        <taxon>Chitinophagales</taxon>
        <taxon>Chitinophagaceae</taxon>
        <taxon>Panacibacter</taxon>
    </lineage>
</organism>
<protein>
    <submittedName>
        <fullName evidence="1">RidA family protein</fullName>
    </submittedName>
</protein>
<keyword evidence="2" id="KW-1185">Reference proteome</keyword>
<sequence length="129" mass="14337">MSKQLISSGTIWEKKFGYSRAVKVGKNVFVAGTTAVDEFGNIIGEDDPYVQASFVYRKIEKALQEAGSSLNDVVRVRTFVTDIKRWEEVARAQGEVFEEIRPAATLVEVTALVRPELMVEIEVDAVIQG</sequence>
<dbReference type="PANTHER" id="PTHR43857:SF1">
    <property type="entry name" value="YJGH FAMILY PROTEIN"/>
    <property type="match status" value="1"/>
</dbReference>
<name>A0A5B8VFT4_9BACT</name>
<dbReference type="OrthoDB" id="9799840at2"/>
<dbReference type="CDD" id="cd06154">
    <property type="entry name" value="YjgF_YER057c_UK114_like_6"/>
    <property type="match status" value="1"/>
</dbReference>
<dbReference type="Gene3D" id="3.30.1330.40">
    <property type="entry name" value="RutC-like"/>
    <property type="match status" value="1"/>
</dbReference>
<accession>A0A5B8VFT4</accession>
<dbReference type="RefSeq" id="WP_147192728.1">
    <property type="nucleotide sequence ID" value="NZ_CP042435.1"/>
</dbReference>
<reference evidence="1 2" key="1">
    <citation type="journal article" date="2016" name="Int. J. Syst. Evol. Microbiol.">
        <title>Panacibacter ginsenosidivorans gen. nov., sp. nov., with ginsenoside converting activity isolated from soil of a ginseng field.</title>
        <authorList>
            <person name="Siddiqi M.Z."/>
            <person name="Muhammad Shafi S."/>
            <person name="Choi K.D."/>
            <person name="Im W.T."/>
        </authorList>
    </citation>
    <scope>NUCLEOTIDE SEQUENCE [LARGE SCALE GENOMIC DNA]</scope>
    <source>
        <strain evidence="1 2">Gsoil1550</strain>
    </source>
</reference>
<evidence type="ECO:0000313" key="2">
    <source>
        <dbReference type="Proteomes" id="UP000321533"/>
    </source>
</evidence>
<dbReference type="EMBL" id="CP042435">
    <property type="protein sequence ID" value="QEC69852.1"/>
    <property type="molecule type" value="Genomic_DNA"/>
</dbReference>
<dbReference type="SUPFAM" id="SSF55298">
    <property type="entry name" value="YjgF-like"/>
    <property type="match status" value="1"/>
</dbReference>
<dbReference type="Proteomes" id="UP000321533">
    <property type="component" value="Chromosome"/>
</dbReference>
<dbReference type="KEGG" id="pgin:FRZ67_22050"/>
<dbReference type="Pfam" id="PF01042">
    <property type="entry name" value="Ribonuc_L-PSP"/>
    <property type="match status" value="1"/>
</dbReference>
<dbReference type="PANTHER" id="PTHR43857">
    <property type="entry name" value="BLR7761 PROTEIN"/>
    <property type="match status" value="1"/>
</dbReference>
<dbReference type="InterPro" id="IPR035959">
    <property type="entry name" value="RutC-like_sf"/>
</dbReference>
<evidence type="ECO:0000313" key="1">
    <source>
        <dbReference type="EMBL" id="QEC69852.1"/>
    </source>
</evidence>